<name>A0A7W3LVL6_ACTNM</name>
<keyword evidence="1" id="KW-0547">Nucleotide-binding</keyword>
<dbReference type="InterPro" id="IPR027417">
    <property type="entry name" value="P-loop_NTPase"/>
</dbReference>
<organism evidence="5 6">
    <name type="scientific">Actinomadura namibiensis</name>
    <dbReference type="NCBI Taxonomy" id="182080"/>
    <lineage>
        <taxon>Bacteria</taxon>
        <taxon>Bacillati</taxon>
        <taxon>Actinomycetota</taxon>
        <taxon>Actinomycetes</taxon>
        <taxon>Streptosporangiales</taxon>
        <taxon>Thermomonosporaceae</taxon>
        <taxon>Actinomadura</taxon>
    </lineage>
</organism>
<dbReference type="GO" id="GO:0004016">
    <property type="term" value="F:adenylate cyclase activity"/>
    <property type="evidence" value="ECO:0007669"/>
    <property type="project" value="TreeGrafter"/>
</dbReference>
<feature type="domain" description="Orc1-like AAA ATPase" evidence="4">
    <location>
        <begin position="2"/>
        <end position="145"/>
    </location>
</feature>
<dbReference type="SUPFAM" id="SSF52540">
    <property type="entry name" value="P-loop containing nucleoside triphosphate hydrolases"/>
    <property type="match status" value="1"/>
</dbReference>
<dbReference type="GO" id="GO:0005737">
    <property type="term" value="C:cytoplasm"/>
    <property type="evidence" value="ECO:0007669"/>
    <property type="project" value="TreeGrafter"/>
</dbReference>
<evidence type="ECO:0000313" key="6">
    <source>
        <dbReference type="Proteomes" id="UP000572680"/>
    </source>
</evidence>
<evidence type="ECO:0000313" key="5">
    <source>
        <dbReference type="EMBL" id="MBA8955071.1"/>
    </source>
</evidence>
<accession>A0A7W3LVL6</accession>
<sequence length="206" mass="21320">MLYGRQAEQSVIAELLEGRCGALIVRGEAGIGKSVLLESCAARVRARVLRVIGVESEADLPFAALHLLLRPVLGHVEALPPQQAEALRGALGLGGVTPGDRFFVGLATLSLLVELSAAGPVVCLVDDAQWLDGESADALLFAARRCTRTSSRNCCGSTSAPTTACATSGGSPASTATSARRPPTGWAGSSSRATRRTFTPRPAPWA</sequence>
<dbReference type="EMBL" id="JACJIA010000010">
    <property type="protein sequence ID" value="MBA8955071.1"/>
    <property type="molecule type" value="Genomic_DNA"/>
</dbReference>
<dbReference type="Proteomes" id="UP000572680">
    <property type="component" value="Unassembled WGS sequence"/>
</dbReference>
<proteinExistence type="predicted"/>
<evidence type="ECO:0000256" key="2">
    <source>
        <dbReference type="ARBA" id="ARBA00022840"/>
    </source>
</evidence>
<dbReference type="GO" id="GO:0005524">
    <property type="term" value="F:ATP binding"/>
    <property type="evidence" value="ECO:0007669"/>
    <property type="project" value="UniProtKB-KW"/>
</dbReference>
<protein>
    <submittedName>
        <fullName evidence="5">Putative ATPase</fullName>
    </submittedName>
</protein>
<dbReference type="InterPro" id="IPR041664">
    <property type="entry name" value="AAA_16"/>
</dbReference>
<evidence type="ECO:0000259" key="4">
    <source>
        <dbReference type="Pfam" id="PF13191"/>
    </source>
</evidence>
<feature type="region of interest" description="Disordered" evidence="3">
    <location>
        <begin position="155"/>
        <end position="206"/>
    </location>
</feature>
<reference evidence="5 6" key="1">
    <citation type="submission" date="2020-08" db="EMBL/GenBank/DDBJ databases">
        <title>Genomic Encyclopedia of Type Strains, Phase IV (KMG-IV): sequencing the most valuable type-strain genomes for metagenomic binning, comparative biology and taxonomic classification.</title>
        <authorList>
            <person name="Goeker M."/>
        </authorList>
    </citation>
    <scope>NUCLEOTIDE SEQUENCE [LARGE SCALE GENOMIC DNA]</scope>
    <source>
        <strain evidence="5 6">DSM 44197</strain>
    </source>
</reference>
<gene>
    <name evidence="5" type="ORF">HNR61_006728</name>
</gene>
<keyword evidence="6" id="KW-1185">Reference proteome</keyword>
<feature type="compositionally biased region" description="Low complexity" evidence="3">
    <location>
        <begin position="155"/>
        <end position="200"/>
    </location>
</feature>
<dbReference type="AlphaFoldDB" id="A0A7W3LVL6"/>
<evidence type="ECO:0000256" key="3">
    <source>
        <dbReference type="SAM" id="MobiDB-lite"/>
    </source>
</evidence>
<comment type="caution">
    <text evidence="5">The sequence shown here is derived from an EMBL/GenBank/DDBJ whole genome shotgun (WGS) entry which is preliminary data.</text>
</comment>
<evidence type="ECO:0000256" key="1">
    <source>
        <dbReference type="ARBA" id="ARBA00022741"/>
    </source>
</evidence>
<dbReference type="Pfam" id="PF13191">
    <property type="entry name" value="AAA_16"/>
    <property type="match status" value="1"/>
</dbReference>
<keyword evidence="2" id="KW-0067">ATP-binding</keyword>
<dbReference type="PANTHER" id="PTHR16305">
    <property type="entry name" value="TESTICULAR SOLUBLE ADENYLYL CYCLASE"/>
    <property type="match status" value="1"/>
</dbReference>
<dbReference type="PANTHER" id="PTHR16305:SF35">
    <property type="entry name" value="TRANSCRIPTIONAL ACTIVATOR DOMAIN"/>
    <property type="match status" value="1"/>
</dbReference>